<dbReference type="RefSeq" id="WP_056964223.1">
    <property type="nucleotide sequence ID" value="NZ_CP045068.1"/>
</dbReference>
<evidence type="ECO:0000313" key="1">
    <source>
        <dbReference type="EMBL" id="QFQ92629.1"/>
    </source>
</evidence>
<dbReference type="AlphaFoldDB" id="A0A5P8JVB9"/>
<organism evidence="1 2">
    <name type="scientific">Lacticaseibacillus manihotivorans</name>
    <dbReference type="NCBI Taxonomy" id="88233"/>
    <lineage>
        <taxon>Bacteria</taxon>
        <taxon>Bacillati</taxon>
        <taxon>Bacillota</taxon>
        <taxon>Bacilli</taxon>
        <taxon>Lactobacillales</taxon>
        <taxon>Lactobacillaceae</taxon>
        <taxon>Lacticaseibacillus</taxon>
    </lineage>
</organism>
<dbReference type="EMBL" id="CP045068">
    <property type="protein sequence ID" value="QFQ92629.1"/>
    <property type="molecule type" value="Genomic_DNA"/>
</dbReference>
<evidence type="ECO:0000313" key="2">
    <source>
        <dbReference type="Proteomes" id="UP000388452"/>
    </source>
</evidence>
<gene>
    <name evidence="1" type="ORF">LM010_15065</name>
</gene>
<reference evidence="1 2" key="1">
    <citation type="submission" date="2019-10" db="EMBL/GenBank/DDBJ databases">
        <title>Genome sequencing of Lactobacillus manihotivorans.</title>
        <authorList>
            <person name="Kim K."/>
        </authorList>
    </citation>
    <scope>NUCLEOTIDE SEQUENCE [LARGE SCALE GENOMIC DNA]</scope>
    <source>
        <strain evidence="1 2">LM010</strain>
    </source>
</reference>
<accession>A0A5P8JVB9</accession>
<dbReference type="Proteomes" id="UP000388452">
    <property type="component" value="Chromosome"/>
</dbReference>
<sequence length="84" mass="9131">MSELNLQAGDINAENLWAEIKSAEAGWLSAVGFLAVYRLESSEKEIHFAVLSEANAKLALTSAIAFHNQPAEALFVVTHKFSGR</sequence>
<proteinExistence type="predicted"/>
<protein>
    <submittedName>
        <fullName evidence="1">Uncharacterized protein</fullName>
    </submittedName>
</protein>
<name>A0A5P8JVB9_9LACO</name>